<dbReference type="SUPFAM" id="SSF52540">
    <property type="entry name" value="P-loop containing nucleoside triphosphate hydrolases"/>
    <property type="match status" value="1"/>
</dbReference>
<feature type="transmembrane region" description="Helical" evidence="5">
    <location>
        <begin position="120"/>
        <end position="141"/>
    </location>
</feature>
<dbReference type="PROSITE" id="PS50929">
    <property type="entry name" value="ABC_TM1F"/>
    <property type="match status" value="1"/>
</dbReference>
<feature type="domain" description="ABC transmembrane type-1" evidence="6">
    <location>
        <begin position="8"/>
        <end position="276"/>
    </location>
</feature>
<feature type="transmembrane region" description="Helical" evidence="5">
    <location>
        <begin position="233"/>
        <end position="254"/>
    </location>
</feature>
<evidence type="ECO:0000256" key="5">
    <source>
        <dbReference type="SAM" id="Phobius"/>
    </source>
</evidence>
<dbReference type="PANTHER" id="PTHR24221">
    <property type="entry name" value="ATP-BINDING CASSETTE SUB-FAMILY B"/>
    <property type="match status" value="1"/>
</dbReference>
<evidence type="ECO:0000259" key="6">
    <source>
        <dbReference type="PROSITE" id="PS50929"/>
    </source>
</evidence>
<evidence type="ECO:0000256" key="3">
    <source>
        <dbReference type="ARBA" id="ARBA00022989"/>
    </source>
</evidence>
<dbReference type="EMBL" id="CP137852">
    <property type="protein sequence ID" value="WPB86035.1"/>
    <property type="molecule type" value="Genomic_DNA"/>
</dbReference>
<keyword evidence="2 5" id="KW-0812">Transmembrane</keyword>
<gene>
    <name evidence="7" type="ORF">R9Z33_04000</name>
</gene>
<feature type="transmembrane region" description="Helical" evidence="5">
    <location>
        <begin position="147"/>
        <end position="165"/>
    </location>
</feature>
<evidence type="ECO:0000256" key="4">
    <source>
        <dbReference type="ARBA" id="ARBA00023136"/>
    </source>
</evidence>
<sequence>MKFWPLAAGLFVLSAASNLLGLILPLALLQVYDRILPSAEYGTAISLFGAVALAILMEGVLRLARTRAAARAAILSETRESLAVARGILGAPLGRLAATEPGARRGVFDALSRAHDAAGVSIRIAWFDLPFAAVFLLLVWFIGGALVLIPLAILLLGATLGLLLARRQRGASVARARAEDEARTQMGDVLAGLADLKGFGLAGRLMGEVEGKLRQQARATERIERASSLLTDLLQAASVAATLAITLAGALLVVEGDMTTGGLAACSLLGGRAVASGLGVFTALSRRGLADAAARQVEGLAEALGAPAPALPRPAGPGVALRIEGVAGAAARLEAGQILRVVGLAEAAGALLRTVLADDPSAQGRIERAGPAILVPAEPVLFRGTILDNLTGWDPARAERALGLSRSLGLSALVDALPEGMRTPVGGMLRPELSAGMVKRIALVRALAADPTLLLLEYPEQDLDAEGRQRLAALLGGARPAILLATDDPALAALAAGEIVPGLSRALAA</sequence>
<feature type="transmembrane region" description="Helical" evidence="5">
    <location>
        <begin position="45"/>
        <end position="64"/>
    </location>
</feature>
<dbReference type="RefSeq" id="WP_318650012.1">
    <property type="nucleotide sequence ID" value="NZ_CP137852.1"/>
</dbReference>
<reference evidence="7 8" key="1">
    <citation type="submission" date="2023-11" db="EMBL/GenBank/DDBJ databases">
        <title>Arctic aerobic anoxygenic photoheterotroph Sediminicoccus rosea KRV36 adapts its photosynthesis to long days of polar summer.</title>
        <authorList>
            <person name="Tomasch J."/>
            <person name="Kopejtka K."/>
            <person name="Bily T."/>
            <person name="Gardiner A.T."/>
            <person name="Gardian Z."/>
            <person name="Shivaramu S."/>
            <person name="Koblizek M."/>
            <person name="Engelhardt F."/>
            <person name="Kaftan D."/>
        </authorList>
    </citation>
    <scope>NUCLEOTIDE SEQUENCE [LARGE SCALE GENOMIC DNA]</scope>
    <source>
        <strain evidence="7 8">R-30</strain>
    </source>
</reference>
<keyword evidence="4 5" id="KW-0472">Membrane</keyword>
<dbReference type="InterPro" id="IPR011527">
    <property type="entry name" value="ABC1_TM_dom"/>
</dbReference>
<evidence type="ECO:0000313" key="8">
    <source>
        <dbReference type="Proteomes" id="UP001305521"/>
    </source>
</evidence>
<dbReference type="Proteomes" id="UP001305521">
    <property type="component" value="Chromosome"/>
</dbReference>
<evidence type="ECO:0000256" key="1">
    <source>
        <dbReference type="ARBA" id="ARBA00004651"/>
    </source>
</evidence>
<name>A0ABZ0PLR8_9PROT</name>
<organism evidence="7 8">
    <name type="scientific">Sediminicoccus rosea</name>
    <dbReference type="NCBI Taxonomy" id="1225128"/>
    <lineage>
        <taxon>Bacteria</taxon>
        <taxon>Pseudomonadati</taxon>
        <taxon>Pseudomonadota</taxon>
        <taxon>Alphaproteobacteria</taxon>
        <taxon>Acetobacterales</taxon>
        <taxon>Roseomonadaceae</taxon>
        <taxon>Sediminicoccus</taxon>
    </lineage>
</organism>
<proteinExistence type="predicted"/>
<evidence type="ECO:0000256" key="2">
    <source>
        <dbReference type="ARBA" id="ARBA00022692"/>
    </source>
</evidence>
<dbReference type="Pfam" id="PF00664">
    <property type="entry name" value="ABC_membrane"/>
    <property type="match status" value="1"/>
</dbReference>
<accession>A0ABZ0PLR8</accession>
<dbReference type="InterPro" id="IPR036640">
    <property type="entry name" value="ABC1_TM_sf"/>
</dbReference>
<keyword evidence="3 5" id="KW-1133">Transmembrane helix</keyword>
<dbReference type="SUPFAM" id="SSF90123">
    <property type="entry name" value="ABC transporter transmembrane region"/>
    <property type="match status" value="1"/>
</dbReference>
<keyword evidence="8" id="KW-1185">Reference proteome</keyword>
<dbReference type="InterPro" id="IPR039421">
    <property type="entry name" value="Type_1_exporter"/>
</dbReference>
<protein>
    <submittedName>
        <fullName evidence="7">ABC transporter transmembrane domain-containing protein</fullName>
    </submittedName>
</protein>
<dbReference type="InterPro" id="IPR027417">
    <property type="entry name" value="P-loop_NTPase"/>
</dbReference>
<comment type="subcellular location">
    <subcellularLocation>
        <location evidence="1">Cell membrane</location>
        <topology evidence="1">Multi-pass membrane protein</topology>
    </subcellularLocation>
</comment>
<dbReference type="PANTHER" id="PTHR24221:SF632">
    <property type="entry name" value="ATP-DEPENDENT LIPID A-CORE FLIPPASE"/>
    <property type="match status" value="1"/>
</dbReference>
<evidence type="ECO:0000313" key="7">
    <source>
        <dbReference type="EMBL" id="WPB86035.1"/>
    </source>
</evidence>
<dbReference type="Gene3D" id="3.40.50.300">
    <property type="entry name" value="P-loop containing nucleotide triphosphate hydrolases"/>
    <property type="match status" value="1"/>
</dbReference>
<dbReference type="Gene3D" id="1.20.1560.10">
    <property type="entry name" value="ABC transporter type 1, transmembrane domain"/>
    <property type="match status" value="1"/>
</dbReference>